<dbReference type="InterPro" id="IPR011006">
    <property type="entry name" value="CheY-like_superfamily"/>
</dbReference>
<dbReference type="SMART" id="SM00448">
    <property type="entry name" value="REC"/>
    <property type="match status" value="1"/>
</dbReference>
<evidence type="ECO:0000256" key="3">
    <source>
        <dbReference type="ARBA" id="ARBA00023012"/>
    </source>
</evidence>
<dbReference type="InterPro" id="IPR001867">
    <property type="entry name" value="OmpR/PhoB-type_DNA-bd"/>
</dbReference>
<dbReference type="FunFam" id="1.10.10.10:FF:000018">
    <property type="entry name" value="DNA-binding response regulator ResD"/>
    <property type="match status" value="1"/>
</dbReference>
<dbReference type="Pfam" id="PF00486">
    <property type="entry name" value="Trans_reg_C"/>
    <property type="match status" value="1"/>
</dbReference>
<dbReference type="InterPro" id="IPR036388">
    <property type="entry name" value="WH-like_DNA-bd_sf"/>
</dbReference>
<gene>
    <name evidence="12" type="primary">phoB</name>
    <name evidence="12" type="ordered locus">FSU_2193</name>
</gene>
<feature type="domain" description="OmpR/PhoB-type" evidence="11">
    <location>
        <begin position="134"/>
        <end position="229"/>
    </location>
</feature>
<evidence type="ECO:0000256" key="8">
    <source>
        <dbReference type="PROSITE-ProRule" id="PRU00169"/>
    </source>
</evidence>
<dbReference type="Gene3D" id="6.10.250.690">
    <property type="match status" value="1"/>
</dbReference>
<feature type="modified residue" description="4-aspartylphosphate" evidence="8">
    <location>
        <position position="54"/>
    </location>
</feature>
<dbReference type="PROSITE" id="PS50110">
    <property type="entry name" value="RESPONSE_REGULATORY"/>
    <property type="match status" value="1"/>
</dbReference>
<dbReference type="GO" id="GO:0006355">
    <property type="term" value="P:regulation of DNA-templated transcription"/>
    <property type="evidence" value="ECO:0007669"/>
    <property type="project" value="InterPro"/>
</dbReference>
<dbReference type="Proteomes" id="UP000000517">
    <property type="component" value="Chromosome"/>
</dbReference>
<dbReference type="GO" id="GO:0005829">
    <property type="term" value="C:cytosol"/>
    <property type="evidence" value="ECO:0007669"/>
    <property type="project" value="TreeGrafter"/>
</dbReference>
<dbReference type="PANTHER" id="PTHR48111:SF1">
    <property type="entry name" value="TWO-COMPONENT RESPONSE REGULATOR ORR33"/>
    <property type="match status" value="1"/>
</dbReference>
<dbReference type="AlphaFoldDB" id="D9S3W9"/>
<dbReference type="SUPFAM" id="SSF52172">
    <property type="entry name" value="CheY-like"/>
    <property type="match status" value="1"/>
</dbReference>
<dbReference type="KEGG" id="fsc:FSU_2193"/>
<evidence type="ECO:0000256" key="1">
    <source>
        <dbReference type="ARBA" id="ARBA00013332"/>
    </source>
</evidence>
<dbReference type="STRING" id="59374.FSU_2193"/>
<evidence type="ECO:0000259" key="11">
    <source>
        <dbReference type="PROSITE" id="PS51755"/>
    </source>
</evidence>
<proteinExistence type="predicted"/>
<name>D9S3W9_FIBSS</name>
<evidence type="ECO:0000256" key="6">
    <source>
        <dbReference type="ARBA" id="ARBA00023163"/>
    </source>
</evidence>
<dbReference type="InterPro" id="IPR001789">
    <property type="entry name" value="Sig_transdc_resp-reg_receiver"/>
</dbReference>
<protein>
    <recommendedName>
        <fullName evidence="1">Phosphate regulon transcriptional regulatory protein PhoB</fullName>
    </recommendedName>
</protein>
<evidence type="ECO:0000256" key="4">
    <source>
        <dbReference type="ARBA" id="ARBA00023015"/>
    </source>
</evidence>
<evidence type="ECO:0000259" key="10">
    <source>
        <dbReference type="PROSITE" id="PS50110"/>
    </source>
</evidence>
<dbReference type="EMBL" id="CP002158">
    <property type="protein sequence ID" value="ADL24645.1"/>
    <property type="molecule type" value="Genomic_DNA"/>
</dbReference>
<dbReference type="HOGENOM" id="CLU_000445_30_4_0"/>
<feature type="domain" description="Response regulatory" evidence="10">
    <location>
        <begin position="5"/>
        <end position="121"/>
    </location>
</feature>
<dbReference type="Gene3D" id="3.40.50.2300">
    <property type="match status" value="1"/>
</dbReference>
<dbReference type="CDD" id="cd00383">
    <property type="entry name" value="trans_reg_C"/>
    <property type="match status" value="1"/>
</dbReference>
<keyword evidence="5 9" id="KW-0238">DNA-binding</keyword>
<dbReference type="InterPro" id="IPR016032">
    <property type="entry name" value="Sig_transdc_resp-reg_C-effctor"/>
</dbReference>
<accession>D9S3W9</accession>
<evidence type="ECO:0000256" key="5">
    <source>
        <dbReference type="ARBA" id="ARBA00023125"/>
    </source>
</evidence>
<dbReference type="PROSITE" id="PS51755">
    <property type="entry name" value="OMPR_PHOB"/>
    <property type="match status" value="1"/>
</dbReference>
<comment type="function">
    <text evidence="7">This protein is a positive regulator for the phosphate regulon. Transcription of this operon is positively regulated by PhoB and PhoR when phosphate is limited.</text>
</comment>
<sequence>MCNPMIYIVEDDAEVREMETYALKSGSFDVMAFECGKVMDEQVKVKVPDLFILDIMLPGEDGLSILKRLRGQENTKNIPVIMLTAKGTELDKVKGLDLGADDYIAKPFGILELISRVRAVLRRSGRGSSESTESLSLALGGVILDDQRRSVTVDGVAVELTFKEYELLKLLMSRPGTVFSRQQILEKIWGVDFDMDTRTVDMHVKTLRQKLGAHGSIVQTVRNVGYKAL</sequence>
<dbReference type="InterPro" id="IPR039420">
    <property type="entry name" value="WalR-like"/>
</dbReference>
<organism evidence="12 13">
    <name type="scientific">Fibrobacter succinogenes (strain ATCC 19169 / S85)</name>
    <dbReference type="NCBI Taxonomy" id="59374"/>
    <lineage>
        <taxon>Bacteria</taxon>
        <taxon>Pseudomonadati</taxon>
        <taxon>Fibrobacterota</taxon>
        <taxon>Fibrobacteria</taxon>
        <taxon>Fibrobacterales</taxon>
        <taxon>Fibrobacteraceae</taxon>
        <taxon>Fibrobacter</taxon>
    </lineage>
</organism>
<dbReference type="PANTHER" id="PTHR48111">
    <property type="entry name" value="REGULATOR OF RPOS"/>
    <property type="match status" value="1"/>
</dbReference>
<keyword evidence="2 8" id="KW-0597">Phosphoprotein</keyword>
<evidence type="ECO:0000256" key="9">
    <source>
        <dbReference type="PROSITE-ProRule" id="PRU01091"/>
    </source>
</evidence>
<dbReference type="PATRIC" id="fig|59374.8.peg.2102"/>
<dbReference type="GO" id="GO:0000156">
    <property type="term" value="F:phosphorelay response regulator activity"/>
    <property type="evidence" value="ECO:0007669"/>
    <property type="project" value="TreeGrafter"/>
</dbReference>
<keyword evidence="3" id="KW-0902">Two-component regulatory system</keyword>
<feature type="DNA-binding region" description="OmpR/PhoB-type" evidence="9">
    <location>
        <begin position="134"/>
        <end position="229"/>
    </location>
</feature>
<evidence type="ECO:0000256" key="7">
    <source>
        <dbReference type="ARBA" id="ARBA00024735"/>
    </source>
</evidence>
<dbReference type="Pfam" id="PF00072">
    <property type="entry name" value="Response_reg"/>
    <property type="match status" value="1"/>
</dbReference>
<dbReference type="Gene3D" id="1.10.10.10">
    <property type="entry name" value="Winged helix-like DNA-binding domain superfamily/Winged helix DNA-binding domain"/>
    <property type="match status" value="1"/>
</dbReference>
<dbReference type="GO" id="GO:0032993">
    <property type="term" value="C:protein-DNA complex"/>
    <property type="evidence" value="ECO:0007669"/>
    <property type="project" value="TreeGrafter"/>
</dbReference>
<keyword evidence="4" id="KW-0805">Transcription regulation</keyword>
<reference evidence="13" key="1">
    <citation type="submission" date="2010-08" db="EMBL/GenBank/DDBJ databases">
        <title>Complete sequence of Fibrobacter succinogenes subsp. succinogenes S85.</title>
        <authorList>
            <person name="Durkin A.S."/>
            <person name="Nelson K.E."/>
            <person name="Morrison M."/>
            <person name="Forsberg C.W."/>
            <person name="Wilson D.B."/>
            <person name="Russell J.B."/>
            <person name="Cann I.K.O."/>
            <person name="Mackie R.I."/>
            <person name="White B.A."/>
        </authorList>
    </citation>
    <scope>NUCLEOTIDE SEQUENCE [LARGE SCALE GENOMIC DNA]</scope>
    <source>
        <strain evidence="13">ATCC 19169 / S85</strain>
    </source>
</reference>
<keyword evidence="6" id="KW-0804">Transcription</keyword>
<dbReference type="SUPFAM" id="SSF46894">
    <property type="entry name" value="C-terminal effector domain of the bipartite response regulators"/>
    <property type="match status" value="1"/>
</dbReference>
<evidence type="ECO:0000256" key="2">
    <source>
        <dbReference type="ARBA" id="ARBA00022553"/>
    </source>
</evidence>
<evidence type="ECO:0000313" key="12">
    <source>
        <dbReference type="EMBL" id="ADL24645.1"/>
    </source>
</evidence>
<evidence type="ECO:0000313" key="13">
    <source>
        <dbReference type="Proteomes" id="UP000000517"/>
    </source>
</evidence>
<dbReference type="eggNOG" id="COG0745">
    <property type="taxonomic scope" value="Bacteria"/>
</dbReference>
<dbReference type="SMART" id="SM00862">
    <property type="entry name" value="Trans_reg_C"/>
    <property type="match status" value="1"/>
</dbReference>
<dbReference type="GO" id="GO:0000976">
    <property type="term" value="F:transcription cis-regulatory region binding"/>
    <property type="evidence" value="ECO:0007669"/>
    <property type="project" value="TreeGrafter"/>
</dbReference>